<gene>
    <name evidence="1" type="ORF">DQK91_10530</name>
</gene>
<dbReference type="OrthoDB" id="5379872at2"/>
<sequence length="280" mass="31665">MPEIHASTGPAPEHDPRPLVSIVVPTYNQARYLPACLDAILFQEYPRLEVIVVADPSPDETFAVLEQYAAGLGDTASFASQYDAEADVVRRTVHPRYPAGRELTIILNETRAGHGGSYNQGMRSARGEYVTYVASDDVLHPSMIAELAAPLEADEADFCYADMHIIDDNGRILRRFSLPEYSFARSFGDWYLVGVAKLYRRALHEQYGYFDESYTANDHECYLRFAMAGARFRHLPRVLYSVRSHDGREADVHSPESWTHLMRESSALVQKARQFLRDAE</sequence>
<dbReference type="RefSeq" id="WP_144305322.1">
    <property type="nucleotide sequence ID" value="NZ_QMIF01000006.1"/>
</dbReference>
<evidence type="ECO:0000313" key="1">
    <source>
        <dbReference type="EMBL" id="TVM33658.1"/>
    </source>
</evidence>
<proteinExistence type="predicted"/>
<dbReference type="Proteomes" id="UP000434052">
    <property type="component" value="Unassembled WGS sequence"/>
</dbReference>
<organism evidence="1 2">
    <name type="scientific">Oceanidesulfovibrio marinus</name>
    <dbReference type="NCBI Taxonomy" id="370038"/>
    <lineage>
        <taxon>Bacteria</taxon>
        <taxon>Pseudomonadati</taxon>
        <taxon>Thermodesulfobacteriota</taxon>
        <taxon>Desulfovibrionia</taxon>
        <taxon>Desulfovibrionales</taxon>
        <taxon>Desulfovibrionaceae</taxon>
        <taxon>Oceanidesulfovibrio</taxon>
    </lineage>
</organism>
<evidence type="ECO:0000313" key="2">
    <source>
        <dbReference type="Proteomes" id="UP000434052"/>
    </source>
</evidence>
<dbReference type="Gene3D" id="3.90.550.10">
    <property type="entry name" value="Spore Coat Polysaccharide Biosynthesis Protein SpsA, Chain A"/>
    <property type="match status" value="1"/>
</dbReference>
<keyword evidence="1" id="KW-0808">Transferase</keyword>
<dbReference type="AlphaFoldDB" id="A0A6P1ZGZ0"/>
<dbReference type="PANTHER" id="PTHR43685:SF2">
    <property type="entry name" value="GLYCOSYLTRANSFERASE 2-LIKE DOMAIN-CONTAINING PROTEIN"/>
    <property type="match status" value="1"/>
</dbReference>
<name>A0A6P1ZGZ0_9BACT</name>
<dbReference type="SUPFAM" id="SSF53448">
    <property type="entry name" value="Nucleotide-diphospho-sugar transferases"/>
    <property type="match status" value="1"/>
</dbReference>
<dbReference type="Pfam" id="PF13641">
    <property type="entry name" value="Glyco_tranf_2_3"/>
    <property type="match status" value="1"/>
</dbReference>
<dbReference type="GO" id="GO:0016740">
    <property type="term" value="F:transferase activity"/>
    <property type="evidence" value="ECO:0007669"/>
    <property type="project" value="UniProtKB-KW"/>
</dbReference>
<accession>A0A6P1ZGZ0</accession>
<dbReference type="InterPro" id="IPR029044">
    <property type="entry name" value="Nucleotide-diphossugar_trans"/>
</dbReference>
<protein>
    <submittedName>
        <fullName evidence="1">Glycosyl transferase family 2</fullName>
    </submittedName>
</protein>
<dbReference type="InterPro" id="IPR050834">
    <property type="entry name" value="Glycosyltransf_2"/>
</dbReference>
<dbReference type="PANTHER" id="PTHR43685">
    <property type="entry name" value="GLYCOSYLTRANSFERASE"/>
    <property type="match status" value="1"/>
</dbReference>
<reference evidence="1 2" key="1">
    <citation type="submission" date="2018-06" db="EMBL/GenBank/DDBJ databases">
        <title>Complete genome of Desulfovibrio marinus P48SEP.</title>
        <authorList>
            <person name="Crispim J.S."/>
            <person name="Vidigal P.M.P."/>
            <person name="Silva L.C.F."/>
            <person name="Araujo L.C."/>
            <person name="Laguardia C.N."/>
            <person name="Dias R.S."/>
            <person name="Sousa M.P."/>
            <person name="Paula S.O."/>
            <person name="Silva C."/>
        </authorList>
    </citation>
    <scope>NUCLEOTIDE SEQUENCE [LARGE SCALE GENOMIC DNA]</scope>
    <source>
        <strain evidence="1 2">P48SEP</strain>
    </source>
</reference>
<dbReference type="EMBL" id="QMIF01000006">
    <property type="protein sequence ID" value="TVM33658.1"/>
    <property type="molecule type" value="Genomic_DNA"/>
</dbReference>
<comment type="caution">
    <text evidence="1">The sequence shown here is derived from an EMBL/GenBank/DDBJ whole genome shotgun (WGS) entry which is preliminary data.</text>
</comment>